<protein>
    <recommendedName>
        <fullName evidence="3">TniQ protein</fullName>
    </recommendedName>
</protein>
<sequence>MQPAAFSSPPRSAALLRAPRFPILTLDERKLTPALGYVFSKKWIDPCESLISILWKFEKANALPGHVVARLMGPDIDPYEGVVPQLGLIDIRRLHESLPVPIKTLHASLLQPTQRRRCSGVFRHCRRCMAHGYHSVLHQLENIYACPAHHRSLETACRRCGYEAPYVASVRLLEAPYRCAYCRASYGGQGWTPNTPQPMKAEYRKAFTRRYFECYFG</sequence>
<evidence type="ECO:0000313" key="1">
    <source>
        <dbReference type="EMBL" id="CAE6841239.1"/>
    </source>
</evidence>
<proteinExistence type="predicted"/>
<reference evidence="1 2" key="1">
    <citation type="submission" date="2021-02" db="EMBL/GenBank/DDBJ databases">
        <authorList>
            <person name="Vanwijnsberghe S."/>
        </authorList>
    </citation>
    <scope>NUCLEOTIDE SEQUENCE [LARGE SCALE GENOMIC DNA]</scope>
    <source>
        <strain evidence="1 2">LMG 31837</strain>
    </source>
</reference>
<dbReference type="EMBL" id="CAJNBK010000054">
    <property type="protein sequence ID" value="CAE6841239.1"/>
    <property type="molecule type" value="Genomic_DNA"/>
</dbReference>
<accession>A0ABM8SYG0</accession>
<comment type="caution">
    <text evidence="1">The sequence shown here is derived from an EMBL/GenBank/DDBJ whole genome shotgun (WGS) entry which is preliminary data.</text>
</comment>
<name>A0ABM8SYG0_9BURK</name>
<evidence type="ECO:0008006" key="3">
    <source>
        <dbReference type="Google" id="ProtNLM"/>
    </source>
</evidence>
<dbReference type="Proteomes" id="UP000672526">
    <property type="component" value="Unassembled WGS sequence"/>
</dbReference>
<evidence type="ECO:0000313" key="2">
    <source>
        <dbReference type="Proteomes" id="UP000672526"/>
    </source>
</evidence>
<dbReference type="RefSeq" id="WP_128576714.1">
    <property type="nucleotide sequence ID" value="NZ_CAJNBK010000054.1"/>
</dbReference>
<keyword evidence="2" id="KW-1185">Reference proteome</keyword>
<organism evidence="1 2">
    <name type="scientific">Paraburkholderia haematera</name>
    <dbReference type="NCBI Taxonomy" id="2793077"/>
    <lineage>
        <taxon>Bacteria</taxon>
        <taxon>Pseudomonadati</taxon>
        <taxon>Pseudomonadota</taxon>
        <taxon>Betaproteobacteria</taxon>
        <taxon>Burkholderiales</taxon>
        <taxon>Burkholderiaceae</taxon>
        <taxon>Paraburkholderia</taxon>
    </lineage>
</organism>
<gene>
    <name evidence="1" type="ORF">R69888_06983</name>
</gene>